<dbReference type="EMBL" id="AQGV01000012">
    <property type="protein sequence ID" value="MBE0369295.1"/>
    <property type="molecule type" value="Genomic_DNA"/>
</dbReference>
<keyword evidence="1" id="KW-0812">Transmembrane</keyword>
<evidence type="ECO:0000313" key="2">
    <source>
        <dbReference type="EMBL" id="MBE0369295.1"/>
    </source>
</evidence>
<dbReference type="RefSeq" id="WP_192508447.1">
    <property type="nucleotide sequence ID" value="NZ_AQGV01000012.1"/>
</dbReference>
<protein>
    <recommendedName>
        <fullName evidence="4">Prepilin-type N-terminal cleavage/methylation domain-containing protein</fullName>
    </recommendedName>
</protein>
<keyword evidence="3" id="KW-1185">Reference proteome</keyword>
<dbReference type="Proteomes" id="UP000615755">
    <property type="component" value="Unassembled WGS sequence"/>
</dbReference>
<dbReference type="Pfam" id="PF07963">
    <property type="entry name" value="N_methyl"/>
    <property type="match status" value="1"/>
</dbReference>
<keyword evidence="1" id="KW-0472">Membrane</keyword>
<keyword evidence="1" id="KW-1133">Transmembrane helix</keyword>
<gene>
    <name evidence="2" type="ORF">PAUR_a3114</name>
</gene>
<proteinExistence type="predicted"/>
<sequence length="229" mass="26324">MKIKPQGFTLIELLIAISILSGILLVGNYSYQLLAQRWQNEIGQFNSNRHFGRQLTLFENTLTGIQPFIVVNEAQGRKPGFIFEGSETSLLSISKVGLMQQSYPEIFKLSVEKQSNGLLQLVYQSKSTEAFLLKFTEQEIRFDKEYVIFRDLSDIKFNYLGWDSILQKSEERPRGKSASWRSSYSGIDTQQLPEEIAVLMKKEGKDLLFTIALDKNTLRYLTPYLDNSQ</sequence>
<name>A0ABR9EE93_9GAMM</name>
<feature type="transmembrane region" description="Helical" evidence="1">
    <location>
        <begin position="7"/>
        <end position="31"/>
    </location>
</feature>
<reference evidence="2 3" key="1">
    <citation type="submission" date="2015-03" db="EMBL/GenBank/DDBJ databases">
        <title>Genome sequence of Pseudoalteromonas aurantia.</title>
        <authorList>
            <person name="Xie B.-B."/>
            <person name="Rong J.-C."/>
            <person name="Qin Q.-L."/>
            <person name="Zhang Y.-Z."/>
        </authorList>
    </citation>
    <scope>NUCLEOTIDE SEQUENCE [LARGE SCALE GENOMIC DNA]</scope>
    <source>
        <strain evidence="2 3">208</strain>
    </source>
</reference>
<dbReference type="InterPro" id="IPR012902">
    <property type="entry name" value="N_methyl_site"/>
</dbReference>
<evidence type="ECO:0000256" key="1">
    <source>
        <dbReference type="SAM" id="Phobius"/>
    </source>
</evidence>
<accession>A0ABR9EE93</accession>
<comment type="caution">
    <text evidence="2">The sequence shown here is derived from an EMBL/GenBank/DDBJ whole genome shotgun (WGS) entry which is preliminary data.</text>
</comment>
<evidence type="ECO:0008006" key="4">
    <source>
        <dbReference type="Google" id="ProtNLM"/>
    </source>
</evidence>
<dbReference type="NCBIfam" id="TIGR02532">
    <property type="entry name" value="IV_pilin_GFxxxE"/>
    <property type="match status" value="1"/>
</dbReference>
<organism evidence="2 3">
    <name type="scientific">Pseudoalteromonas aurantia 208</name>
    <dbReference type="NCBI Taxonomy" id="1314867"/>
    <lineage>
        <taxon>Bacteria</taxon>
        <taxon>Pseudomonadati</taxon>
        <taxon>Pseudomonadota</taxon>
        <taxon>Gammaproteobacteria</taxon>
        <taxon>Alteromonadales</taxon>
        <taxon>Pseudoalteromonadaceae</taxon>
        <taxon>Pseudoalteromonas</taxon>
    </lineage>
</organism>
<dbReference type="PROSITE" id="PS00409">
    <property type="entry name" value="PROKAR_NTER_METHYL"/>
    <property type="match status" value="1"/>
</dbReference>
<evidence type="ECO:0000313" key="3">
    <source>
        <dbReference type="Proteomes" id="UP000615755"/>
    </source>
</evidence>